<dbReference type="Pfam" id="PF11363">
    <property type="entry name" value="DUF3164"/>
    <property type="match status" value="1"/>
</dbReference>
<dbReference type="AlphaFoldDB" id="A0A562MQN4"/>
<dbReference type="Proteomes" id="UP000315908">
    <property type="component" value="Unassembled WGS sequence"/>
</dbReference>
<accession>A0A562MQN4</accession>
<name>A0A562MQN4_9SPHI</name>
<dbReference type="InterPro" id="IPR021505">
    <property type="entry name" value="Phage_B3_Orf6"/>
</dbReference>
<dbReference type="EMBL" id="VLKR01000006">
    <property type="protein sequence ID" value="TWI22169.1"/>
    <property type="molecule type" value="Genomic_DNA"/>
</dbReference>
<sequence length="216" mass="25118">MTDISKLSAEQRKELMAELAKEAKAEKVKRAKEKRKYEAKKDVSIEELMDEARELSLANARFKAKMHIVMENHQDSLNNYGGIRSNSRGGFTLNHSRNDLRITRRRDTDPSWDERANKAVELIKEFLLSEGIKKTAGRVHGILMDYIARNDDGDLEYAKVMKLLQHEDTFQDPRWVKGLELIKEAYSITFKKFGYEFKEKNAAGKWVRLEMNFSSL</sequence>
<reference evidence="2 3" key="1">
    <citation type="journal article" date="2015" name="Stand. Genomic Sci.">
        <title>Genomic Encyclopedia of Bacterial and Archaeal Type Strains, Phase III: the genomes of soil and plant-associated and newly described type strains.</title>
        <authorList>
            <person name="Whitman W.B."/>
            <person name="Woyke T."/>
            <person name="Klenk H.P."/>
            <person name="Zhou Y."/>
            <person name="Lilburn T.G."/>
            <person name="Beck B.J."/>
            <person name="De Vos P."/>
            <person name="Vandamme P."/>
            <person name="Eisen J.A."/>
            <person name="Garrity G."/>
            <person name="Hugenholtz P."/>
            <person name="Kyrpides N.C."/>
        </authorList>
    </citation>
    <scope>NUCLEOTIDE SEQUENCE [LARGE SCALE GENOMIC DNA]</scope>
    <source>
        <strain evidence="2 3">CGMCC 1.6855</strain>
    </source>
</reference>
<comment type="caution">
    <text evidence="2">The sequence shown here is derived from an EMBL/GenBank/DDBJ whole genome shotgun (WGS) entry which is preliminary data.</text>
</comment>
<protein>
    <submittedName>
        <fullName evidence="2">Uncharacterized protein DUF3164</fullName>
    </submittedName>
</protein>
<feature type="coiled-coil region" evidence="1">
    <location>
        <begin position="6"/>
        <end position="65"/>
    </location>
</feature>
<evidence type="ECO:0000256" key="1">
    <source>
        <dbReference type="SAM" id="Coils"/>
    </source>
</evidence>
<organism evidence="2 3">
    <name type="scientific">Sphingobacterium siyangense</name>
    <dbReference type="NCBI Taxonomy" id="459529"/>
    <lineage>
        <taxon>Bacteria</taxon>
        <taxon>Pseudomonadati</taxon>
        <taxon>Bacteroidota</taxon>
        <taxon>Sphingobacteriia</taxon>
        <taxon>Sphingobacteriales</taxon>
        <taxon>Sphingobacteriaceae</taxon>
        <taxon>Sphingobacterium</taxon>
    </lineage>
</organism>
<dbReference type="OrthoDB" id="670235at2"/>
<keyword evidence="1" id="KW-0175">Coiled coil</keyword>
<evidence type="ECO:0000313" key="2">
    <source>
        <dbReference type="EMBL" id="TWI22169.1"/>
    </source>
</evidence>
<proteinExistence type="predicted"/>
<evidence type="ECO:0000313" key="3">
    <source>
        <dbReference type="Proteomes" id="UP000315908"/>
    </source>
</evidence>
<gene>
    <name evidence="2" type="ORF">IQ31_01574</name>
</gene>
<dbReference type="RefSeq" id="WP_145327610.1">
    <property type="nucleotide sequence ID" value="NZ_VLKR01000006.1"/>
</dbReference>